<accession>A0ABW6NDT6</accession>
<sequence>MATVLKRLLAQRHLKSHSDFLAAYDACAARLDPPVPPGYGPAKTQFYQWLSGKMVGLPRDYHCRVLSEMFPGWTVEDLFRRADEATPAGAGAPETVLPAIDADLEAFLGTETISSGITLVYPTLELPLRSVRARGAADSPEWCAFEEQIRAFAADHRLDVLAALPEREVRGLLYVLSMLQRRTGLSADVRSDRDVVAHHDRPCISFGLTGNACTRRYLDVADRPLFRLERSGAERNARLEQLALMDGSRYGSSAGRSVGVIARARPDPELHPGRYRIFCAGLGPRGTTGASWYLANSWSLLQRRAGDGEFVAVVEVGDDSDETARLEYLLIDSAE</sequence>
<dbReference type="EMBL" id="JBIALX010000003">
    <property type="protein sequence ID" value="MFF0453325.1"/>
    <property type="molecule type" value="Genomic_DNA"/>
</dbReference>
<name>A0ABW6NDT6_9NOCA</name>
<proteinExistence type="predicted"/>
<organism evidence="1 2">
    <name type="scientific">Nocardia africana</name>
    <dbReference type="NCBI Taxonomy" id="134964"/>
    <lineage>
        <taxon>Bacteria</taxon>
        <taxon>Bacillati</taxon>
        <taxon>Actinomycetota</taxon>
        <taxon>Actinomycetes</taxon>
        <taxon>Mycobacteriales</taxon>
        <taxon>Nocardiaceae</taxon>
        <taxon>Nocardia</taxon>
    </lineage>
</organism>
<dbReference type="RefSeq" id="WP_387250174.1">
    <property type="nucleotide sequence ID" value="NZ_JBIALX010000003.1"/>
</dbReference>
<comment type="caution">
    <text evidence="1">The sequence shown here is derived from an EMBL/GenBank/DDBJ whole genome shotgun (WGS) entry which is preliminary data.</text>
</comment>
<evidence type="ECO:0000313" key="1">
    <source>
        <dbReference type="EMBL" id="MFF0453325.1"/>
    </source>
</evidence>
<keyword evidence="2" id="KW-1185">Reference proteome</keyword>
<reference evidence="1 2" key="1">
    <citation type="submission" date="2024-10" db="EMBL/GenBank/DDBJ databases">
        <title>The Natural Products Discovery Center: Release of the First 8490 Sequenced Strains for Exploring Actinobacteria Biosynthetic Diversity.</title>
        <authorList>
            <person name="Kalkreuter E."/>
            <person name="Kautsar S.A."/>
            <person name="Yang D."/>
            <person name="Bader C.D."/>
            <person name="Teijaro C.N."/>
            <person name="Fluegel L."/>
            <person name="Davis C.M."/>
            <person name="Simpson J.R."/>
            <person name="Lauterbach L."/>
            <person name="Steele A.D."/>
            <person name="Gui C."/>
            <person name="Meng S."/>
            <person name="Li G."/>
            <person name="Viehrig K."/>
            <person name="Ye F."/>
            <person name="Su P."/>
            <person name="Kiefer A.F."/>
            <person name="Nichols A."/>
            <person name="Cepeda A.J."/>
            <person name="Yan W."/>
            <person name="Fan B."/>
            <person name="Jiang Y."/>
            <person name="Adhikari A."/>
            <person name="Zheng C.-J."/>
            <person name="Schuster L."/>
            <person name="Cowan T.M."/>
            <person name="Smanski M.J."/>
            <person name="Chevrette M.G."/>
            <person name="De Carvalho L.P.S."/>
            <person name="Shen B."/>
        </authorList>
    </citation>
    <scope>NUCLEOTIDE SEQUENCE [LARGE SCALE GENOMIC DNA]</scope>
    <source>
        <strain evidence="1 2">NPDC004550</strain>
    </source>
</reference>
<dbReference type="Proteomes" id="UP001601521">
    <property type="component" value="Unassembled WGS sequence"/>
</dbReference>
<gene>
    <name evidence="1" type="ORF">ACFYTH_08140</name>
</gene>
<protein>
    <submittedName>
        <fullName evidence="1">Uncharacterized protein</fullName>
    </submittedName>
</protein>
<evidence type="ECO:0000313" key="2">
    <source>
        <dbReference type="Proteomes" id="UP001601521"/>
    </source>
</evidence>